<organism evidence="1 2">
    <name type="scientific">Larimichthys crocea</name>
    <name type="common">Large yellow croaker</name>
    <name type="synonym">Pseudosciaena crocea</name>
    <dbReference type="NCBI Taxonomy" id="215358"/>
    <lineage>
        <taxon>Eukaryota</taxon>
        <taxon>Metazoa</taxon>
        <taxon>Chordata</taxon>
        <taxon>Craniata</taxon>
        <taxon>Vertebrata</taxon>
        <taxon>Euteleostomi</taxon>
        <taxon>Actinopterygii</taxon>
        <taxon>Neopterygii</taxon>
        <taxon>Teleostei</taxon>
        <taxon>Neoteleostei</taxon>
        <taxon>Acanthomorphata</taxon>
        <taxon>Eupercaria</taxon>
        <taxon>Sciaenidae</taxon>
        <taxon>Larimichthys</taxon>
    </lineage>
</organism>
<evidence type="ECO:0000313" key="2">
    <source>
        <dbReference type="Proteomes" id="UP000793456"/>
    </source>
</evidence>
<proteinExistence type="predicted"/>
<protein>
    <submittedName>
        <fullName evidence="1">Uncharacterized protein</fullName>
    </submittedName>
</protein>
<name>A0ACD3Q7N1_LARCR</name>
<gene>
    <name evidence="1" type="ORF">E3U43_000109</name>
</gene>
<reference evidence="1" key="1">
    <citation type="submission" date="2018-11" db="EMBL/GenBank/DDBJ databases">
        <title>The sequence and de novo assembly of Larimichthys crocea genome using PacBio and Hi-C technologies.</title>
        <authorList>
            <person name="Xu P."/>
            <person name="Chen B."/>
            <person name="Zhou Z."/>
            <person name="Ke Q."/>
            <person name="Wu Y."/>
            <person name="Bai H."/>
            <person name="Pu F."/>
        </authorList>
    </citation>
    <scope>NUCLEOTIDE SEQUENCE</scope>
    <source>
        <tissue evidence="1">Muscle</tissue>
    </source>
</reference>
<dbReference type="Proteomes" id="UP000793456">
    <property type="component" value="Chromosome XXII"/>
</dbReference>
<accession>A0ACD3Q7N1</accession>
<dbReference type="EMBL" id="CM011695">
    <property type="protein sequence ID" value="TMS03220.1"/>
    <property type="molecule type" value="Genomic_DNA"/>
</dbReference>
<sequence>VSFLPPFSIPAGRSRWTAVSQVEQERDDIRKKQDKAIIKMQRKSGLKDLLLEKKIAAQTEVLEKTQAHLYAVLAAQGDSSAAAKLEVQVKYEGAGMRVSTSKSEAMDLSSSWLYVYIAVHLQCLFAEPQTCTEC</sequence>
<evidence type="ECO:0000313" key="1">
    <source>
        <dbReference type="EMBL" id="TMS03220.1"/>
    </source>
</evidence>
<feature type="non-terminal residue" evidence="1">
    <location>
        <position position="1"/>
    </location>
</feature>
<keyword evidence="2" id="KW-1185">Reference proteome</keyword>
<comment type="caution">
    <text evidence="1">The sequence shown here is derived from an EMBL/GenBank/DDBJ whole genome shotgun (WGS) entry which is preliminary data.</text>
</comment>